<dbReference type="AlphaFoldDB" id="K1T2S9"/>
<proteinExistence type="predicted"/>
<protein>
    <submittedName>
        <fullName evidence="1">Glycosyl transferase</fullName>
    </submittedName>
</protein>
<comment type="caution">
    <text evidence="1">The sequence shown here is derived from an EMBL/GenBank/DDBJ whole genome shotgun (WGS) entry which is preliminary data.</text>
</comment>
<dbReference type="GO" id="GO:0016740">
    <property type="term" value="F:transferase activity"/>
    <property type="evidence" value="ECO:0007669"/>
    <property type="project" value="UniProtKB-KW"/>
</dbReference>
<feature type="non-terminal residue" evidence="1">
    <location>
        <position position="1"/>
    </location>
</feature>
<evidence type="ECO:0000313" key="1">
    <source>
        <dbReference type="EMBL" id="EKC67222.1"/>
    </source>
</evidence>
<sequence length="67" mass="7704">FKVVDSDDWLDAEALQKVMQTLRGFAAMEQPVDLLMCNYVYEHVADNTHHTVSYKSILPQDRVFCLG</sequence>
<reference evidence="1" key="1">
    <citation type="journal article" date="2013" name="Environ. Microbiol.">
        <title>Microbiota from the distal guts of lean and obese adolescents exhibit partial functional redundancy besides clear differences in community structure.</title>
        <authorList>
            <person name="Ferrer M."/>
            <person name="Ruiz A."/>
            <person name="Lanza F."/>
            <person name="Haange S.B."/>
            <person name="Oberbach A."/>
            <person name="Till H."/>
            <person name="Bargiela R."/>
            <person name="Campoy C."/>
            <person name="Segura M.T."/>
            <person name="Richter M."/>
            <person name="von Bergen M."/>
            <person name="Seifert J."/>
            <person name="Suarez A."/>
        </authorList>
    </citation>
    <scope>NUCLEOTIDE SEQUENCE</scope>
</reference>
<keyword evidence="1" id="KW-0808">Transferase</keyword>
<name>K1T2S9_9ZZZZ</name>
<accession>K1T2S9</accession>
<gene>
    <name evidence="1" type="ORF">OBE_05554</name>
</gene>
<organism evidence="1">
    <name type="scientific">human gut metagenome</name>
    <dbReference type="NCBI Taxonomy" id="408170"/>
    <lineage>
        <taxon>unclassified sequences</taxon>
        <taxon>metagenomes</taxon>
        <taxon>organismal metagenomes</taxon>
    </lineage>
</organism>
<dbReference type="EMBL" id="AJWZ01003806">
    <property type="protein sequence ID" value="EKC67222.1"/>
    <property type="molecule type" value="Genomic_DNA"/>
</dbReference>